<sequence>MAQAAITSPTDVIDFLVSEHKQIKSLFADTLAASGEAREKAFIDLRRLLAVHETAEEEVVHPRAKRKLADGAAAVDERLKEEHEAKTLLQKLEKLDVDSEEFTTMLTELRDAVIEHATHEEKDEFAKLGEQLDGDELESMGRAAKLAEAIAPTRPHAGVESQVANLVAGPFAAMLDRARDAITGKG</sequence>
<reference evidence="2 3" key="1">
    <citation type="submission" date="2019-07" db="EMBL/GenBank/DDBJ databases">
        <title>New Mycobacterium species.</title>
        <authorList>
            <person name="Tortoli E."/>
            <person name="Ghielmetti G."/>
            <person name="Friedel U."/>
            <person name="Trovato A."/>
        </authorList>
    </citation>
    <scope>NUCLEOTIDE SEQUENCE [LARGE SCALE GENOMIC DNA]</scope>
    <source>
        <strain evidence="2 3">16-83</strain>
    </source>
</reference>
<dbReference type="CDD" id="cd12108">
    <property type="entry name" value="Hr-like"/>
    <property type="match status" value="1"/>
</dbReference>
<proteinExistence type="predicted"/>
<protein>
    <submittedName>
        <fullName evidence="2">Hemerythrin domain-containing protein</fullName>
    </submittedName>
</protein>
<feature type="domain" description="Hemerythrin-like" evidence="1">
    <location>
        <begin position="12"/>
        <end position="128"/>
    </location>
</feature>
<evidence type="ECO:0000313" key="2">
    <source>
        <dbReference type="EMBL" id="TVS82919.1"/>
    </source>
</evidence>
<dbReference type="PANTHER" id="PTHR35585">
    <property type="entry name" value="HHE DOMAIN PROTEIN (AFU_ORTHOLOGUE AFUA_4G00730)"/>
    <property type="match status" value="1"/>
</dbReference>
<dbReference type="InterPro" id="IPR012312">
    <property type="entry name" value="Hemerythrin-like"/>
</dbReference>
<name>A0A557XBN2_9MYCO</name>
<accession>A0A557XBN2</accession>
<dbReference type="EMBL" id="VMQU01000166">
    <property type="protein sequence ID" value="TVS82919.1"/>
    <property type="molecule type" value="Genomic_DNA"/>
</dbReference>
<evidence type="ECO:0000259" key="1">
    <source>
        <dbReference type="Pfam" id="PF01814"/>
    </source>
</evidence>
<gene>
    <name evidence="2" type="ORF">FPZ47_24770</name>
</gene>
<dbReference type="Proteomes" id="UP000320513">
    <property type="component" value="Unassembled WGS sequence"/>
</dbReference>
<evidence type="ECO:0000313" key="3">
    <source>
        <dbReference type="Proteomes" id="UP000320513"/>
    </source>
</evidence>
<dbReference type="Gene3D" id="1.20.120.520">
    <property type="entry name" value="nmb1532 protein domain like"/>
    <property type="match status" value="1"/>
</dbReference>
<dbReference type="AlphaFoldDB" id="A0A557XBN2"/>
<comment type="caution">
    <text evidence="2">The sequence shown here is derived from an EMBL/GenBank/DDBJ whole genome shotgun (WGS) entry which is preliminary data.</text>
</comment>
<dbReference type="Pfam" id="PF01814">
    <property type="entry name" value="Hemerythrin"/>
    <property type="match status" value="1"/>
</dbReference>
<dbReference type="OrthoDB" id="3212362at2"/>
<dbReference type="RefSeq" id="WP_144956387.1">
    <property type="nucleotide sequence ID" value="NZ_VMQU01000166.1"/>
</dbReference>
<dbReference type="PANTHER" id="PTHR35585:SF1">
    <property type="entry name" value="HHE DOMAIN PROTEIN (AFU_ORTHOLOGUE AFUA_4G00730)"/>
    <property type="match status" value="1"/>
</dbReference>
<organism evidence="2 3">
    <name type="scientific">Mycobacterium helveticum</name>
    <dbReference type="NCBI Taxonomy" id="2592811"/>
    <lineage>
        <taxon>Bacteria</taxon>
        <taxon>Bacillati</taxon>
        <taxon>Actinomycetota</taxon>
        <taxon>Actinomycetes</taxon>
        <taxon>Mycobacteriales</taxon>
        <taxon>Mycobacteriaceae</taxon>
        <taxon>Mycobacterium</taxon>
    </lineage>
</organism>
<keyword evidence="3" id="KW-1185">Reference proteome</keyword>